<dbReference type="PANTHER" id="PTHR36053:SF1">
    <property type="entry name" value="OS04G0680300 PROTEIN"/>
    <property type="match status" value="1"/>
</dbReference>
<evidence type="ECO:0000313" key="2">
    <source>
        <dbReference type="Proteomes" id="UP001412067"/>
    </source>
</evidence>
<reference evidence="1 2" key="1">
    <citation type="journal article" date="2022" name="Nat. Plants">
        <title>Genomes of leafy and leafless Platanthera orchids illuminate the evolution of mycoheterotrophy.</title>
        <authorList>
            <person name="Li M.H."/>
            <person name="Liu K.W."/>
            <person name="Li Z."/>
            <person name="Lu H.C."/>
            <person name="Ye Q.L."/>
            <person name="Zhang D."/>
            <person name="Wang J.Y."/>
            <person name="Li Y.F."/>
            <person name="Zhong Z.M."/>
            <person name="Liu X."/>
            <person name="Yu X."/>
            <person name="Liu D.K."/>
            <person name="Tu X.D."/>
            <person name="Liu B."/>
            <person name="Hao Y."/>
            <person name="Liao X.Y."/>
            <person name="Jiang Y.T."/>
            <person name="Sun W.H."/>
            <person name="Chen J."/>
            <person name="Chen Y.Q."/>
            <person name="Ai Y."/>
            <person name="Zhai J.W."/>
            <person name="Wu S.S."/>
            <person name="Zhou Z."/>
            <person name="Hsiao Y.Y."/>
            <person name="Wu W.L."/>
            <person name="Chen Y.Y."/>
            <person name="Lin Y.F."/>
            <person name="Hsu J.L."/>
            <person name="Li C.Y."/>
            <person name="Wang Z.W."/>
            <person name="Zhao X."/>
            <person name="Zhong W.Y."/>
            <person name="Ma X.K."/>
            <person name="Ma L."/>
            <person name="Huang J."/>
            <person name="Chen G.Z."/>
            <person name="Huang M.Z."/>
            <person name="Huang L."/>
            <person name="Peng D.H."/>
            <person name="Luo Y.B."/>
            <person name="Zou S.Q."/>
            <person name="Chen S.P."/>
            <person name="Lan S."/>
            <person name="Tsai W.C."/>
            <person name="Van de Peer Y."/>
            <person name="Liu Z.J."/>
        </authorList>
    </citation>
    <scope>NUCLEOTIDE SEQUENCE [LARGE SCALE GENOMIC DNA]</scope>
    <source>
        <strain evidence="1">Lor288</strain>
    </source>
</reference>
<gene>
    <name evidence="1" type="ORF">KSP40_PGU000396</name>
</gene>
<dbReference type="EMBL" id="JBBWWR010000017">
    <property type="protein sequence ID" value="KAK8945738.1"/>
    <property type="molecule type" value="Genomic_DNA"/>
</dbReference>
<dbReference type="PANTHER" id="PTHR36053">
    <property type="entry name" value="OSJNBB0017I01.18 PROTEIN"/>
    <property type="match status" value="1"/>
</dbReference>
<protein>
    <submittedName>
        <fullName evidence="1">Uncharacterized protein</fullName>
    </submittedName>
</protein>
<organism evidence="1 2">
    <name type="scientific">Platanthera guangdongensis</name>
    <dbReference type="NCBI Taxonomy" id="2320717"/>
    <lineage>
        <taxon>Eukaryota</taxon>
        <taxon>Viridiplantae</taxon>
        <taxon>Streptophyta</taxon>
        <taxon>Embryophyta</taxon>
        <taxon>Tracheophyta</taxon>
        <taxon>Spermatophyta</taxon>
        <taxon>Magnoliopsida</taxon>
        <taxon>Liliopsida</taxon>
        <taxon>Asparagales</taxon>
        <taxon>Orchidaceae</taxon>
        <taxon>Orchidoideae</taxon>
        <taxon>Orchideae</taxon>
        <taxon>Orchidinae</taxon>
        <taxon>Platanthera</taxon>
    </lineage>
</organism>
<evidence type="ECO:0000313" key="1">
    <source>
        <dbReference type="EMBL" id="KAK8945738.1"/>
    </source>
</evidence>
<name>A0ABR2LN97_9ASPA</name>
<keyword evidence="2" id="KW-1185">Reference proteome</keyword>
<proteinExistence type="predicted"/>
<dbReference type="Proteomes" id="UP001412067">
    <property type="component" value="Unassembled WGS sequence"/>
</dbReference>
<accession>A0ABR2LN97</accession>
<sequence length="106" mass="12054">MFPKDWTPPCQSCCTKKYAYIAQIPCVEACNEICYKDPVLKDHQWSAYIDRSPGIDTYSLSRTNFSFSCAKIHKLSKLPFSALKNPTLKLLASIISGVINYNLDFH</sequence>
<comment type="caution">
    <text evidence="1">The sequence shown here is derived from an EMBL/GenBank/DDBJ whole genome shotgun (WGS) entry which is preliminary data.</text>
</comment>